<sequence length="79" mass="8924">MRCGTLKECQNGVLAHHDEDDRVLLDDDRILEIDLVEIDPDLALEDERIDEAALGTVQMRFLCLFIPIANCGRLSKARS</sequence>
<accession>A0ABN7SST8</accession>
<organism evidence="1 2">
    <name type="scientific">Oikopleura dioica</name>
    <name type="common">Tunicate</name>
    <dbReference type="NCBI Taxonomy" id="34765"/>
    <lineage>
        <taxon>Eukaryota</taxon>
        <taxon>Metazoa</taxon>
        <taxon>Chordata</taxon>
        <taxon>Tunicata</taxon>
        <taxon>Appendicularia</taxon>
        <taxon>Copelata</taxon>
        <taxon>Oikopleuridae</taxon>
        <taxon>Oikopleura</taxon>
    </lineage>
</organism>
<proteinExistence type="predicted"/>
<gene>
    <name evidence="1" type="ORF">OKIOD_LOCUS9713</name>
</gene>
<name>A0ABN7SST8_OIKDI</name>
<dbReference type="EMBL" id="OU015566">
    <property type="protein sequence ID" value="CAG5103812.1"/>
    <property type="molecule type" value="Genomic_DNA"/>
</dbReference>
<evidence type="ECO:0000313" key="2">
    <source>
        <dbReference type="Proteomes" id="UP001158576"/>
    </source>
</evidence>
<keyword evidence="2" id="KW-1185">Reference proteome</keyword>
<reference evidence="1 2" key="1">
    <citation type="submission" date="2021-04" db="EMBL/GenBank/DDBJ databases">
        <authorList>
            <person name="Bliznina A."/>
        </authorList>
    </citation>
    <scope>NUCLEOTIDE SEQUENCE [LARGE SCALE GENOMIC DNA]</scope>
</reference>
<evidence type="ECO:0000313" key="1">
    <source>
        <dbReference type="EMBL" id="CAG5103812.1"/>
    </source>
</evidence>
<protein>
    <submittedName>
        <fullName evidence="1">Oidioi.mRNA.OKI2018_I69.chr1.g948.t1.cds</fullName>
    </submittedName>
</protein>
<dbReference type="Proteomes" id="UP001158576">
    <property type="component" value="Chromosome 1"/>
</dbReference>